<evidence type="ECO:0000256" key="25">
    <source>
        <dbReference type="SAM" id="Phobius"/>
    </source>
</evidence>
<comment type="caution">
    <text evidence="29">The sequence shown here is derived from an EMBL/GenBank/DDBJ whole genome shotgun (WGS) entry which is preliminary data.</text>
</comment>
<gene>
    <name evidence="29" type="ORF">RDWZM_000551</name>
</gene>
<dbReference type="FunFam" id="1.10.390.10:FF:000006">
    <property type="entry name" value="Puromycin-sensitive aminopeptidase"/>
    <property type="match status" value="1"/>
</dbReference>
<keyword evidence="12" id="KW-0378">Hydrolase</keyword>
<evidence type="ECO:0000256" key="24">
    <source>
        <dbReference type="PIRSR" id="PIRSR634016-4"/>
    </source>
</evidence>
<dbReference type="PRINTS" id="PR00756">
    <property type="entry name" value="ALADIPTASE"/>
</dbReference>
<feature type="binding site" evidence="23">
    <location>
        <position position="360"/>
    </location>
    <ligand>
        <name>Zn(2+)</name>
        <dbReference type="ChEBI" id="CHEBI:29105"/>
        <note>catalytic</note>
    </ligand>
</feature>
<feature type="domain" description="Peptidase M1 membrane alanine aminopeptidase" evidence="26">
    <location>
        <begin position="3805"/>
        <end position="4023"/>
    </location>
</feature>
<evidence type="ECO:0000256" key="14">
    <source>
        <dbReference type="ARBA" id="ARBA00022837"/>
    </source>
</evidence>
<feature type="domain" description="Aminopeptidase N-like N-terminal" evidence="28">
    <location>
        <begin position="1852"/>
        <end position="2052"/>
    </location>
</feature>
<keyword evidence="8" id="KW-1003">Cell membrane</keyword>
<keyword evidence="19" id="KW-1015">Disulfide bond</keyword>
<accession>A0A9Q0RPR4</accession>
<keyword evidence="17" id="KW-0482">Metalloprotease</keyword>
<evidence type="ECO:0000256" key="7">
    <source>
        <dbReference type="ARBA" id="ARBA00022438"/>
    </source>
</evidence>
<dbReference type="InterPro" id="IPR050344">
    <property type="entry name" value="Peptidase_M1_aminopeptidases"/>
</dbReference>
<evidence type="ECO:0000313" key="30">
    <source>
        <dbReference type="Proteomes" id="UP001142055"/>
    </source>
</evidence>
<evidence type="ECO:0000256" key="18">
    <source>
        <dbReference type="ARBA" id="ARBA00023136"/>
    </source>
</evidence>
<dbReference type="FunFam" id="1.10.390.10:FF:000019">
    <property type="entry name" value="Aminopeptidase"/>
    <property type="match status" value="1"/>
</dbReference>
<keyword evidence="16 25" id="KW-1133">Transmembrane helix</keyword>
<evidence type="ECO:0000313" key="29">
    <source>
        <dbReference type="EMBL" id="KAJ6222006.1"/>
    </source>
</evidence>
<feature type="domain" description="ERAP1-like C-terminal" evidence="27">
    <location>
        <begin position="587"/>
        <end position="911"/>
    </location>
</feature>
<keyword evidence="18 25" id="KW-0472">Membrane</keyword>
<dbReference type="Pfam" id="PF01433">
    <property type="entry name" value="Peptidase_M1"/>
    <property type="match status" value="5"/>
</dbReference>
<feature type="binding site" evidence="23">
    <location>
        <position position="364"/>
    </location>
    <ligand>
        <name>Zn(2+)</name>
        <dbReference type="ChEBI" id="CHEBI:29105"/>
        <note>catalytic</note>
    </ligand>
</feature>
<feature type="domain" description="Aminopeptidase N-like N-terminal" evidence="28">
    <location>
        <begin position="69"/>
        <end position="253"/>
    </location>
</feature>
<proteinExistence type="inferred from homology"/>
<dbReference type="Gene3D" id="2.60.40.1910">
    <property type="match status" value="4"/>
</dbReference>
<feature type="binding site" evidence="22">
    <location>
        <position position="190"/>
    </location>
    <ligand>
        <name>substrate</name>
    </ligand>
</feature>
<reference evidence="29" key="1">
    <citation type="submission" date="2022-12" db="EMBL/GenBank/DDBJ databases">
        <title>Genome assemblies of Blomia tropicalis.</title>
        <authorList>
            <person name="Cui Y."/>
        </authorList>
    </citation>
    <scope>NUCLEOTIDE SEQUENCE</scope>
    <source>
        <tissue evidence="29">Adult mites</tissue>
    </source>
</reference>
<dbReference type="GO" id="GO:0005886">
    <property type="term" value="C:plasma membrane"/>
    <property type="evidence" value="ECO:0007669"/>
    <property type="project" value="UniProtKB-SubCell"/>
</dbReference>
<evidence type="ECO:0000256" key="13">
    <source>
        <dbReference type="ARBA" id="ARBA00022833"/>
    </source>
</evidence>
<evidence type="ECO:0000256" key="23">
    <source>
        <dbReference type="PIRSR" id="PIRSR634016-3"/>
    </source>
</evidence>
<dbReference type="PANTHER" id="PTHR11533">
    <property type="entry name" value="PROTEASE M1 ZINC METALLOPROTEASE"/>
    <property type="match status" value="1"/>
</dbReference>
<dbReference type="OMA" id="HRTDMSA"/>
<evidence type="ECO:0000256" key="11">
    <source>
        <dbReference type="ARBA" id="ARBA00022723"/>
    </source>
</evidence>
<evidence type="ECO:0000259" key="26">
    <source>
        <dbReference type="Pfam" id="PF01433"/>
    </source>
</evidence>
<dbReference type="InterPro" id="IPR001930">
    <property type="entry name" value="Peptidase_M1"/>
</dbReference>
<evidence type="ECO:0000256" key="16">
    <source>
        <dbReference type="ARBA" id="ARBA00022989"/>
    </source>
</evidence>
<dbReference type="Pfam" id="PF17900">
    <property type="entry name" value="Peptidase_M1_N"/>
    <property type="match status" value="5"/>
</dbReference>
<evidence type="ECO:0000256" key="20">
    <source>
        <dbReference type="ARBA" id="ARBA00023180"/>
    </source>
</evidence>
<keyword evidence="9" id="KW-0645">Protease</keyword>
<organism evidence="29 30">
    <name type="scientific">Blomia tropicalis</name>
    <name type="common">Mite</name>
    <dbReference type="NCBI Taxonomy" id="40697"/>
    <lineage>
        <taxon>Eukaryota</taxon>
        <taxon>Metazoa</taxon>
        <taxon>Ecdysozoa</taxon>
        <taxon>Arthropoda</taxon>
        <taxon>Chelicerata</taxon>
        <taxon>Arachnida</taxon>
        <taxon>Acari</taxon>
        <taxon>Acariformes</taxon>
        <taxon>Sarcoptiformes</taxon>
        <taxon>Astigmata</taxon>
        <taxon>Glycyphagoidea</taxon>
        <taxon>Echimyopodidae</taxon>
        <taxon>Blomia</taxon>
    </lineage>
</organism>
<evidence type="ECO:0000259" key="28">
    <source>
        <dbReference type="Pfam" id="PF17900"/>
    </source>
</evidence>
<dbReference type="EC" id="3.4.11.7" evidence="6"/>
<keyword evidence="20" id="KW-0325">Glycoprotein</keyword>
<evidence type="ECO:0000256" key="10">
    <source>
        <dbReference type="ARBA" id="ARBA00022692"/>
    </source>
</evidence>
<dbReference type="FunFam" id="1.10.390.10:FF:000016">
    <property type="entry name" value="Glutamyl aminopeptidase"/>
    <property type="match status" value="1"/>
</dbReference>
<dbReference type="FunFam" id="1.10.390.10:FF:000013">
    <property type="entry name" value="Aminopeptidase N"/>
    <property type="match status" value="2"/>
</dbReference>
<evidence type="ECO:0000256" key="19">
    <source>
        <dbReference type="ARBA" id="ARBA00023157"/>
    </source>
</evidence>
<feature type="domain" description="ERAP1-like C-terminal" evidence="27">
    <location>
        <begin position="4102"/>
        <end position="4430"/>
    </location>
</feature>
<evidence type="ECO:0000256" key="9">
    <source>
        <dbReference type="ARBA" id="ARBA00022670"/>
    </source>
</evidence>
<feature type="site" description="Transition state stabilizer" evidence="24">
    <location>
        <position position="446"/>
    </location>
</feature>
<dbReference type="InterPro" id="IPR034016">
    <property type="entry name" value="M1_APN-typ"/>
</dbReference>
<feature type="domain" description="ERAP1-like C-terminal" evidence="27">
    <location>
        <begin position="1471"/>
        <end position="1811"/>
    </location>
</feature>
<feature type="domain" description="Peptidase M1 membrane alanine aminopeptidase" evidence="26">
    <location>
        <begin position="2915"/>
        <end position="3120"/>
    </location>
</feature>
<keyword evidence="14" id="KW-0106">Calcium</keyword>
<feature type="active site" description="Proton acceptor" evidence="21">
    <location>
        <position position="361"/>
    </location>
</feature>
<keyword evidence="10 25" id="KW-0812">Transmembrane</keyword>
<comment type="subunit">
    <text evidence="5">Homodimer; disulfide-linked.</text>
</comment>
<feature type="transmembrane region" description="Helical" evidence="25">
    <location>
        <begin position="12"/>
        <end position="34"/>
    </location>
</feature>
<feature type="domain" description="Aminopeptidase N-like N-terminal" evidence="28">
    <location>
        <begin position="3580"/>
        <end position="3770"/>
    </location>
</feature>
<evidence type="ECO:0000256" key="1">
    <source>
        <dbReference type="ARBA" id="ARBA00001703"/>
    </source>
</evidence>
<dbReference type="Gene3D" id="1.10.390.10">
    <property type="entry name" value="Neutral Protease Domain 2"/>
    <property type="match status" value="5"/>
</dbReference>
<dbReference type="InterPro" id="IPR042097">
    <property type="entry name" value="Aminopeptidase_N-like_N_sf"/>
</dbReference>
<feature type="domain" description="ERAP1-like C-terminal" evidence="27">
    <location>
        <begin position="2328"/>
        <end position="2634"/>
    </location>
</feature>
<dbReference type="InterPro" id="IPR024571">
    <property type="entry name" value="ERAP1-like_C_dom"/>
</dbReference>
<dbReference type="InterPro" id="IPR045357">
    <property type="entry name" value="Aminopeptidase_N-like_N"/>
</dbReference>
<dbReference type="FunFam" id="1.25.50.20:FF:000001">
    <property type="entry name" value="Aminopeptidase"/>
    <property type="match status" value="1"/>
</dbReference>
<dbReference type="SUPFAM" id="SSF55486">
    <property type="entry name" value="Metalloproteases ('zincins'), catalytic domain"/>
    <property type="match status" value="5"/>
</dbReference>
<sequence length="4460" mass="514467">MASSFFSARTKTILYWVTIVVLFALFVGFLIAYITKPSHEAPTVTEAPDLSTTPLPTEEEIRLGDTVRPKHYALDIRSDHEQNQFSGTVKIDIDVSDTIDLIKIHCKNLDIISYDLIDSNGTSIKITNHDSDDRLELCNFILQENIPIGSYTFTIGYNGTFKAGQITGFYKSSYTTLDNQVRYLTATKFEPTYARMAFPCFDEPHFKAEYDISITHPSSLNAISNEIEQQVIQLGNGWSKTTFKRTVPMSTYLVAFVVSDFKFTETKSIYGTRVRVYSRPDQVEKTRYATETAAKVLHFYENYTGIPYTLTKLDLIGLPEFVSGAMENWGLVTYKENYVLYSESESSATDMKQIAAVISHELTHMWFGNLVTLKWWNDLWLNEGFASYIEYKGQDYVNKSWNMFDLMVNGDLQSAMRADSLESAHPVVTDVLTPNQITAIFDTFSYSKGASILYVIENIIGPSTFQQCARNYLNDHKFGVVDTPIFIKYFEDAIKKAINVDIDEFFEKYLYTNSYPILTVKRSTVQSKTTTLNIVQTRYGSNQSSILLKPWIMEIPYFSSNGRNGTFILNKVDQNLNLNYQLEKNEWFKLNKGSTGYYVVNYESNDWQLLMDQLKNKPGAIPLRDRANLLFDANQLATISLIEYETLFGLFDYLKNENEYLPWSVANTIFSTIEKKLKTTNSDSIVQFKAYIRELVNDVYDSKVDFNAKPSDMTYNQITLRNVLISLACRSDYEKCTKQANILFQNWLNNGFSIDPNIRSYVYKYGLKASTNDNDWERVWDKYQAEKDALEKSKLMSALTSTTSSTMLLKLIKYSTDQNIINNQNFFSVQQNIASNSDVGRDLVWNYIKNNWEKLVERFTLNDRRLGNYVKSVTSGFGTEFRLIEMEEFFKRYPDAGAGAAGRISALESVRKNIQWAEEETVSKSLEARDQYTKPWLNWRLDEMVIPSNYDVNLTIDVDQEIFFGTVSIDVNVQQPIRNLILHSKDLQITSSNVYTKTDNTLVSVDNAGFNYTANQFWIIPMAKIISNGQYVARLTFSGKLSTTLSGLYLSSYISSETGKRVKLATTQFQAGYARKAFPCFDEPFFKAQFTISITHRSIYSAISNMPVNYVRSTEKDWTTTVFQRSVRMSTYLVAMVVSDFSHKTSPLSSDFSVYTFNPKINLNHIDYALNIGPRLLNFYANDYFKIPYPLPKTDMIAVPDFSMGAMENWGLVTYRDVYVLFDPASSTSASKMSLCSIVAHELAHMWYGNLVTIKWWNDLWLNEGFAQFMMYKATAHVEPTWNYTEHFVIKELSRVFDLDSSLSTHSILTEVKDENDMQSIFDPVTYAKGSSIIRMLENTIGEENFRTAVTNYLKKYSYKNTVTNDLWQEFSNIMSGQHLNVDEMMDSWIRKEGFPVVTINTSSTTGNFTFKQERFLKDFSYSNSTYTWFIPLTYRIIDTKNPDINNPIGRINFNDRSTTVKISEYNTNNLIKFNVDQTGVYIINYTPEQWKQFIDALNDPSSIAWKMLSTTDRSNLLSDAFYLSRSGRLSYDISLKLAQFLRYEKTYVVWSTAYEMLGFLRTFAISQDKGIAYNHWLKNNIIGTLYDELGWDAKPDEDLNRRQLRVLILNLACLADHEDCLNTANKKFGEYKQQIEHPSKNIKRSVPFTPDPDTFNVFLYHTMRTVKTDSQPDVEKFNFIMKQYETVLSTNEKMRFLRALSAVQNPQLLKQLVDKSLNTTFLRAQDYFSFLVYVGSNPIGLDIAWKSYRDNFQLIQDRFGLDESNLGRAVYRFASYFNSAERRKEVTDFYEQYPIAGASELYRQQALELIDANVKWSTKFYDTVIEHLTKLCDSKICPWNVYRLTDSVQPQNLYIDIQINTNTYLYNGTATTLVNVIKPVNYIILHAAKILKPSKPSVQMAPSSKQNGSTQVLFAEQELSTGEGFRYGPLEFYVIPLKKPLQINQPYLISVYFEGSTLLGGTVGLYRGWYEDKNVTINIAATQFESTHARKVFPCFDEPHFKQIIYMTITHETIMNTTLSNMPIKETKLHQSLPGWSVTTYEPSVKMVTYLIAILVSNFQCSSVQANGIGPGKYITISTCASNLHSINKHNYSLKVTPSVVKHYETFLKSPYQLLKIDQVALPQFAAGAMENWGLIKYREKMLLWAEDDETSADQRSVAAVIAHELAHMWFGNLVTCDFWGELWLNEAFASYMEFSAVSAVHPDWNYFDTIAYYDQFNGMVSDSTDTSQPIVRNVTSPSLMDYSAGIVYNKGSSILHMINNTMGNETFKNHYKERFIHNGVKPKTDYIYVIPFSYYTMDAKTRKLQSSNIQFLSEKTGTLPNDLGKLVKANPGFNSFYLVNYPENVWKELSENMLTKNDFTNSLMVNDRAELFVSSFYLARAKLTSYLTPFKLFNYLVNEKHFIPWYFYDYSLTNLAIRMDRTEYRESLMQFERRITLPHYEGIDFWNDSIGTNMDKSFRQLLITITCRSGNPQCLSDAYTKFTIWKNSDGNKKNLPPNLRENILCYAIRYSQNVSDYEFVWEKFISEKSNSPLKTVYMKALSFISNSDTMKQYIDKSLNETAVSAANFVNLFNYVIQNYDHEIMAWKYFTENYSMLSRKLNSGQIESIVTRFATYYWSPQRKEAVSQFMIENMIGNDNNRRATILSRISENIAFMNTRKVEVGEWLTQNACGDTTPAPCPWGLLRIDKMVSFPKSYNIVIQVNVTTFVYNGTVEITVETKKDLDFITLNAASMLTVNLMSVTSSSKSSFSGSMFRYHPQQYIVIRFDQRLKAGEYILKLNYTGNLIDGGLSGLYLSNYTAEGQSFGIASTQFEFYDARKVFPCFDEPAFKSNFSMTIIHDKKMNATLSNMEIDSKSTVPGKSDWIITKYKQSPPMTSYLVAMMVSDFVCRTETIEKTIYGVCASRTQQNKMDYALTIAPKSLQHLESVTGIKYPLNKVDLLAIPDFYYGAMENWGLITFRESALLYSADETTSASKINVASIIAHELAHFWFGNLVTCEWWDNLFLNEAFATYMEYTTVNSTEPDWNYFDMFLISDFEPAINTDSVDTVHAVLRPISATLQIDQFTSNIVYAKGASILRMTEYVMKTENFYSSIRKYLQVNQYKNVRSEDLFLQLDQNFPTDQYKMNSTKYLNNWIKEKGFPYINVTKEDGGYRVHQQRFLLSPTVGGTSQTIWNIPFSFYTDSNWSDSSIQFLTKTEEIITPKISPNSLIKFNAGHNGFYLVNYSPDLWNQWIDALVNKFESTDLPPIDRAGLILDSFHLARGNLLSYTIPLKLARYLTKENHITPWTIAIRGLDRISKNVILGSDYREQFEKYCQDLVKPIYNELGWNDNDGTEVKRKLRATILDFACSNNYQDCLEHSSKLFNQWKNGKLTNDKSTIPSPNLLSIVLKYGLKADNTTSSWLFVWSEYLKETSVTLKSIYLTSLANTLDQNSITMLLNQAMDAKVIRAQDSNSVFSAVLNSKNTASMETLWQFYRTNYLRLAGPGSPLRPTQLSSILNGICSNYFFTADRKSELQSFFSQIGNVGLSANQRLSAINTIDNNIDWLRSRMIEVENFLLCNEQSCPFTIYRLNKEVSPKRYDLDLNVDLENDQFHGTVSIDTTIGENSRQLRYLTVSAASTLNITSSKVVDKQTKLEIPIIKSFAYKPYEFWVLELKHPVNTDSVLLQFEFNSKLSTDMYGFYRSEYYDPLTQKSTKLASTQFQDIFARRAFPCFDEPSFKSVFHVKLTHQSKYNATMSNNKILKPIDNKDGTITTEFEDTPPMVTYLLAFIVSDFHCDLSNNYPEVNVRVCSTPPQKDMIQYALSIAPPLIETMAKKYNNSYQLPKMDLVAIPDFAAGAMENWGILTFRETALLWNKDESSADNKVRVAATVAHEITHMWFGNQVTCQWWSDLWINEAFATFMEWFSVATVEPDWNYKQLFYVGDFIAGMNADASKTAHPLVRNVVKPSEVNYISNIIYQKGSSVLRMFESVLTENEFFNTLGQYLQTNKYKSVPSSRLLDSLAKVKVQDLNTTEFVYSWAMQPGIPYLNITTIESGTYQITQERFFSTGRDTSNTQTWIVPLTYYKNYQTKTDYNTVFIQDRVKNVTIKVEHDNSLPIKFNQNSIGYYVVNYPNEEWKKWITFLQNKDLAESTKLTEQDLSQLMYDSFALSGSNLLSYEIALELTEMLRYNEMYSVWTTGEMVIGQLWPYFRSSDTTGINALMQSTFRKYVQTLVQNNYGKYGLQVTEPVRITDQRVRVKLASMACAYGFDTCLLEAQVEYKKWQIGTIDKLSPNVRPLVVRYAIQESNDDSDWHYLWKMYQKETQTNIKLDYLQGLAQTSNRALLKLLFERANEQSLVRRQDYLSLYSYVLRTQIGYQEAWNYFTNNYKSIRTNRLRDSQMGTLANYFARYLNTEQERMQFQQFFVDHPDTGISTRNLNQALETIGKNINWSNHYRQIVYDWMRNKTNSQDQRQL</sequence>
<feature type="binding site" evidence="23">
    <location>
        <position position="383"/>
    </location>
    <ligand>
        <name>Zn(2+)</name>
        <dbReference type="ChEBI" id="CHEBI:29105"/>
        <note>catalytic</note>
    </ligand>
</feature>
<dbReference type="SUPFAM" id="SSF63737">
    <property type="entry name" value="Leukotriene A4 hydrolase N-terminal domain"/>
    <property type="match status" value="5"/>
</dbReference>
<comment type="cofactor">
    <cofactor evidence="23">
        <name>Zn(2+)</name>
        <dbReference type="ChEBI" id="CHEBI:29105"/>
    </cofactor>
    <text evidence="23">Binds 1 zinc ion per subunit.</text>
</comment>
<feature type="domain" description="Peptidase M1 membrane alanine aminopeptidase" evidence="26">
    <location>
        <begin position="288"/>
        <end position="509"/>
    </location>
</feature>
<dbReference type="GO" id="GO:0043171">
    <property type="term" value="P:peptide catabolic process"/>
    <property type="evidence" value="ECO:0007669"/>
    <property type="project" value="TreeGrafter"/>
</dbReference>
<feature type="domain" description="Aminopeptidase N-like N-terminal" evidence="28">
    <location>
        <begin position="2695"/>
        <end position="2881"/>
    </location>
</feature>
<dbReference type="InterPro" id="IPR027268">
    <property type="entry name" value="Peptidase_M4/M1_CTD_sf"/>
</dbReference>
<feature type="domain" description="ERAP1-like C-terminal" evidence="27">
    <location>
        <begin position="3212"/>
        <end position="3531"/>
    </location>
</feature>
<dbReference type="GO" id="GO:0006508">
    <property type="term" value="P:proteolysis"/>
    <property type="evidence" value="ECO:0007669"/>
    <property type="project" value="UniProtKB-KW"/>
</dbReference>
<keyword evidence="15" id="KW-0735">Signal-anchor</keyword>
<evidence type="ECO:0000256" key="12">
    <source>
        <dbReference type="ARBA" id="ARBA00022801"/>
    </source>
</evidence>
<dbReference type="GO" id="GO:0004230">
    <property type="term" value="F:glutamyl aminopeptidase activity"/>
    <property type="evidence" value="ECO:0007669"/>
    <property type="project" value="UniProtKB-EC"/>
</dbReference>
<evidence type="ECO:0000259" key="27">
    <source>
        <dbReference type="Pfam" id="PF11838"/>
    </source>
</evidence>
<keyword evidence="7" id="KW-0031">Aminopeptidase</keyword>
<comment type="catalytic activity">
    <reaction evidence="1">
        <text>Release of N-terminal glutamate (and to a lesser extent aspartate) from a peptide.</text>
        <dbReference type="EC" id="3.4.11.7"/>
    </reaction>
</comment>
<dbReference type="GO" id="GO:0008270">
    <property type="term" value="F:zinc ion binding"/>
    <property type="evidence" value="ECO:0007669"/>
    <property type="project" value="InterPro"/>
</dbReference>
<dbReference type="GO" id="GO:0005737">
    <property type="term" value="C:cytoplasm"/>
    <property type="evidence" value="ECO:0007669"/>
    <property type="project" value="TreeGrafter"/>
</dbReference>
<evidence type="ECO:0000256" key="6">
    <source>
        <dbReference type="ARBA" id="ARBA00012567"/>
    </source>
</evidence>
<protein>
    <recommendedName>
        <fullName evidence="6">glutamyl aminopeptidase</fullName>
        <ecNumber evidence="6">3.4.11.7</ecNumber>
    </recommendedName>
</protein>
<keyword evidence="13 23" id="KW-0862">Zinc</keyword>
<name>A0A9Q0RPR4_BLOTA</name>
<keyword evidence="11 23" id="KW-0479">Metal-binding</keyword>
<feature type="domain" description="Peptidase M1 membrane alanine aminopeptidase" evidence="26">
    <location>
        <begin position="2093"/>
        <end position="2274"/>
    </location>
</feature>
<dbReference type="GO" id="GO:0042277">
    <property type="term" value="F:peptide binding"/>
    <property type="evidence" value="ECO:0007669"/>
    <property type="project" value="TreeGrafter"/>
</dbReference>
<dbReference type="Proteomes" id="UP001142055">
    <property type="component" value="Chromosome 1"/>
</dbReference>
<feature type="domain" description="Aminopeptidase N-like N-terminal" evidence="28">
    <location>
        <begin position="947"/>
        <end position="1133"/>
    </location>
</feature>
<evidence type="ECO:0000256" key="2">
    <source>
        <dbReference type="ARBA" id="ARBA00004401"/>
    </source>
</evidence>
<dbReference type="Gene3D" id="2.60.40.1730">
    <property type="entry name" value="tricorn interacting facor f3 domain"/>
    <property type="match status" value="5"/>
</dbReference>
<dbReference type="Pfam" id="PF11838">
    <property type="entry name" value="ERAP1_C"/>
    <property type="match status" value="5"/>
</dbReference>
<comment type="subcellular location">
    <subcellularLocation>
        <location evidence="3">Cell membrane</location>
        <topology evidence="3">Lipid-anchor</topology>
        <topology evidence="3">GPI-anchor</topology>
    </subcellularLocation>
    <subcellularLocation>
        <location evidence="2">Cell membrane</location>
        <topology evidence="2">Single-pass type II membrane protein</topology>
    </subcellularLocation>
</comment>
<evidence type="ECO:0000256" key="8">
    <source>
        <dbReference type="ARBA" id="ARBA00022475"/>
    </source>
</evidence>
<dbReference type="InterPro" id="IPR014782">
    <property type="entry name" value="Peptidase_M1_dom"/>
</dbReference>
<evidence type="ECO:0000256" key="4">
    <source>
        <dbReference type="ARBA" id="ARBA00010136"/>
    </source>
</evidence>
<dbReference type="GO" id="GO:0070006">
    <property type="term" value="F:metalloaminopeptidase activity"/>
    <property type="evidence" value="ECO:0007669"/>
    <property type="project" value="TreeGrafter"/>
</dbReference>
<evidence type="ECO:0000256" key="22">
    <source>
        <dbReference type="PIRSR" id="PIRSR634016-2"/>
    </source>
</evidence>
<evidence type="ECO:0000256" key="15">
    <source>
        <dbReference type="ARBA" id="ARBA00022968"/>
    </source>
</evidence>
<dbReference type="PANTHER" id="PTHR11533:SF276">
    <property type="entry name" value="GLUTAMYL AMINOPEPTIDASE"/>
    <property type="match status" value="1"/>
</dbReference>
<feature type="binding site" evidence="22">
    <location>
        <begin position="324"/>
        <end position="328"/>
    </location>
    <ligand>
        <name>substrate</name>
    </ligand>
</feature>
<comment type="similarity">
    <text evidence="4">Belongs to the peptidase M1 family.</text>
</comment>
<feature type="binding site" evidence="22">
    <location>
        <position position="864"/>
    </location>
    <ligand>
        <name>substrate</name>
    </ligand>
</feature>
<evidence type="ECO:0000256" key="3">
    <source>
        <dbReference type="ARBA" id="ARBA00004609"/>
    </source>
</evidence>
<dbReference type="FunFam" id="2.60.40.1730:FF:000012">
    <property type="entry name" value="Aminopeptidase N"/>
    <property type="match status" value="2"/>
</dbReference>
<evidence type="ECO:0000256" key="21">
    <source>
        <dbReference type="PIRSR" id="PIRSR634016-1"/>
    </source>
</evidence>
<dbReference type="CDD" id="cd09601">
    <property type="entry name" value="M1_APN-Q_like"/>
    <property type="match status" value="5"/>
</dbReference>
<evidence type="ECO:0000256" key="17">
    <source>
        <dbReference type="ARBA" id="ARBA00023049"/>
    </source>
</evidence>
<dbReference type="Gene3D" id="1.25.50.20">
    <property type="match status" value="5"/>
</dbReference>
<keyword evidence="30" id="KW-1185">Reference proteome</keyword>
<feature type="domain" description="Peptidase M1 membrane alanine aminopeptidase" evidence="26">
    <location>
        <begin position="1168"/>
        <end position="1389"/>
    </location>
</feature>
<dbReference type="GO" id="GO:0005615">
    <property type="term" value="C:extracellular space"/>
    <property type="evidence" value="ECO:0007669"/>
    <property type="project" value="TreeGrafter"/>
</dbReference>
<dbReference type="EMBL" id="JAPWDV010000001">
    <property type="protein sequence ID" value="KAJ6222006.1"/>
    <property type="molecule type" value="Genomic_DNA"/>
</dbReference>
<evidence type="ECO:0000256" key="5">
    <source>
        <dbReference type="ARBA" id="ARBA00011748"/>
    </source>
</evidence>